<protein>
    <recommendedName>
        <fullName evidence="2">Gluconeogenesis factor</fullName>
    </recommendedName>
</protein>
<dbReference type="NCBIfam" id="TIGR01826">
    <property type="entry name" value="CofD_related"/>
    <property type="match status" value="1"/>
</dbReference>
<keyword evidence="1 2" id="KW-0963">Cytoplasm</keyword>
<dbReference type="CDD" id="cd07187">
    <property type="entry name" value="YvcK_like"/>
    <property type="match status" value="1"/>
</dbReference>
<dbReference type="PANTHER" id="PTHR30135">
    <property type="entry name" value="UNCHARACTERIZED PROTEIN YVCK-RELATED"/>
    <property type="match status" value="1"/>
</dbReference>
<dbReference type="InterPro" id="IPR038136">
    <property type="entry name" value="CofD-like_dom_sf"/>
</dbReference>
<evidence type="ECO:0000313" key="4">
    <source>
        <dbReference type="Proteomes" id="UP000053557"/>
    </source>
</evidence>
<dbReference type="Pfam" id="PF01933">
    <property type="entry name" value="CofD"/>
    <property type="match status" value="1"/>
</dbReference>
<evidence type="ECO:0000313" key="3">
    <source>
        <dbReference type="EMBL" id="KUO95494.1"/>
    </source>
</evidence>
<comment type="function">
    <text evidence="2">Required for morphogenesis under gluconeogenic growth conditions.</text>
</comment>
<comment type="similarity">
    <text evidence="2">Belongs to the gluconeogenesis factor family.</text>
</comment>
<gene>
    <name evidence="3" type="ORF">ATW55_03100</name>
</gene>
<evidence type="ECO:0000256" key="1">
    <source>
        <dbReference type="ARBA" id="ARBA00022490"/>
    </source>
</evidence>
<dbReference type="Proteomes" id="UP000053557">
    <property type="component" value="Unassembled WGS sequence"/>
</dbReference>
<dbReference type="GO" id="GO:0008360">
    <property type="term" value="P:regulation of cell shape"/>
    <property type="evidence" value="ECO:0007669"/>
    <property type="project" value="UniProtKB-UniRule"/>
</dbReference>
<dbReference type="InterPro" id="IPR002882">
    <property type="entry name" value="CofD"/>
</dbReference>
<dbReference type="HAMAP" id="MF_00973">
    <property type="entry name" value="Gluconeogen_factor"/>
    <property type="match status" value="1"/>
</dbReference>
<evidence type="ECO:0000256" key="2">
    <source>
        <dbReference type="HAMAP-Rule" id="MF_00973"/>
    </source>
</evidence>
<accession>A0A124IVW4</accession>
<dbReference type="GO" id="GO:0043743">
    <property type="term" value="F:LPPG:FO 2-phospho-L-lactate transferase activity"/>
    <property type="evidence" value="ECO:0007669"/>
    <property type="project" value="InterPro"/>
</dbReference>
<dbReference type="Gene3D" id="3.40.50.10680">
    <property type="entry name" value="CofD-like domains"/>
    <property type="match status" value="1"/>
</dbReference>
<comment type="subcellular location">
    <subcellularLocation>
        <location evidence="2">Cytoplasm</location>
    </subcellularLocation>
</comment>
<dbReference type="PANTHER" id="PTHR30135:SF3">
    <property type="entry name" value="GLUCONEOGENESIS FACTOR-RELATED"/>
    <property type="match status" value="1"/>
</dbReference>
<dbReference type="EMBL" id="LPVJ01000051">
    <property type="protein sequence ID" value="KUO95494.1"/>
    <property type="molecule type" value="Genomic_DNA"/>
</dbReference>
<dbReference type="SUPFAM" id="SSF142338">
    <property type="entry name" value="CofD-like"/>
    <property type="match status" value="1"/>
</dbReference>
<sequence length="321" mass="34402">MFERRPRVVVIGGGTGQPVLLRGLKNQGAEITAIVTVGDDGGSSGRLRTEFDMPPPGDIRNCLVALADTEPLLEELLQHRFKEGSVLTGHSFGNLFLAAMTSITGDFETAVKETSRVLAVRGRVLPAATQEITLRATYTDGTTVVGESAIPRQGKTIERIEIAPADVLALPDALAAIREADAIVIGPGSLYTSVLPNLLVPGIADAVRESAGKVMYVCNVMTQPGETDGFTASQHVEAIYRHVGPRFFDMIIVNSASVPAEMSDQYGIRGAHAVVADVEKLHALGLTVIARNFLHNASYVRHDPDLIAQQVLALIGREHRR</sequence>
<dbReference type="InterPro" id="IPR010119">
    <property type="entry name" value="Gluconeogen_factor"/>
</dbReference>
<dbReference type="GO" id="GO:0005737">
    <property type="term" value="C:cytoplasm"/>
    <property type="evidence" value="ECO:0007669"/>
    <property type="project" value="UniProtKB-SubCell"/>
</dbReference>
<keyword evidence="4" id="KW-1185">Reference proteome</keyword>
<reference evidence="3 4" key="1">
    <citation type="submission" date="2015-12" db="EMBL/GenBank/DDBJ databases">
        <title>Draft genome sequence of Acidibacillus ferrooxidans ITV001, isolated from a chalcopyrite acid mine drainage site in Brazil.</title>
        <authorList>
            <person name="Dall'Agnol H."/>
            <person name="Nancucheo I."/>
            <person name="Johnson B."/>
            <person name="Oliveira R."/>
            <person name="Leite L."/>
            <person name="Pylro V."/>
            <person name="Nunes G.L."/>
            <person name="Tzotzos G."/>
            <person name="Fernandes G.R."/>
            <person name="Dutra J."/>
            <person name="Orellana S.C."/>
            <person name="Oliveira G."/>
        </authorList>
    </citation>
    <scope>NUCLEOTIDE SEQUENCE [LARGE SCALE GENOMIC DNA]</scope>
    <source>
        <strain evidence="4">ITV01</strain>
    </source>
</reference>
<dbReference type="AlphaFoldDB" id="A0A124IVW4"/>
<comment type="caution">
    <text evidence="3">The sequence shown here is derived from an EMBL/GenBank/DDBJ whole genome shotgun (WGS) entry which is preliminary data.</text>
</comment>
<name>A0A124IVW4_9BACL</name>
<proteinExistence type="inferred from homology"/>
<organism evidence="3 4">
    <name type="scientific">Ferroacidibacillus organovorans</name>
    <dbReference type="NCBI Taxonomy" id="1765683"/>
    <lineage>
        <taxon>Bacteria</taxon>
        <taxon>Bacillati</taxon>
        <taxon>Bacillota</taxon>
        <taxon>Bacilli</taxon>
        <taxon>Bacillales</taxon>
        <taxon>Alicyclobacillaceae</taxon>
        <taxon>Ferroacidibacillus</taxon>
    </lineage>
</organism>